<organism evidence="1 2">
    <name type="scientific">Microvirga tunisiensis</name>
    <dbReference type="NCBI Taxonomy" id="2108360"/>
    <lineage>
        <taxon>Bacteria</taxon>
        <taxon>Pseudomonadati</taxon>
        <taxon>Pseudomonadota</taxon>
        <taxon>Alphaproteobacteria</taxon>
        <taxon>Hyphomicrobiales</taxon>
        <taxon>Methylobacteriaceae</taxon>
        <taxon>Microvirga</taxon>
    </lineage>
</organism>
<name>A0A5N7MAP0_9HYPH</name>
<sequence length="124" mass="13767">MRHSSAPSWQGARDQVLVYAKSFKGQRELTLDITSTFIDGSSFHLATEFDPNHPKHPADLVLGELLFQVASGAKNPQDRDTIRRAAQALDVLRGRDVAQDRIGDELVLALKQAEDAIARRFLNS</sequence>
<protein>
    <submittedName>
        <fullName evidence="1">Uncharacterized protein</fullName>
    </submittedName>
</protein>
<dbReference type="RefSeq" id="WP_152708714.1">
    <property type="nucleotide sequence ID" value="NZ_VOSJ01000001.1"/>
</dbReference>
<keyword evidence="2" id="KW-1185">Reference proteome</keyword>
<dbReference type="AlphaFoldDB" id="A0A5N7MAP0"/>
<gene>
    <name evidence="1" type="ORF">FS320_00925</name>
</gene>
<dbReference type="EMBL" id="VOSK01000001">
    <property type="protein sequence ID" value="MPR23817.1"/>
    <property type="molecule type" value="Genomic_DNA"/>
</dbReference>
<reference evidence="1 2" key="1">
    <citation type="journal article" date="2019" name="Syst. Appl. Microbiol.">
        <title>Microvirga tunisiensis sp. nov., a root nodule symbiotic bacterium isolated from Lupinus micranthus and L. luteus grown in Northern Tunisia.</title>
        <authorList>
            <person name="Msaddak A."/>
            <person name="Rejili M."/>
            <person name="Duran D."/>
            <person name="Mars M."/>
            <person name="Palacios J.M."/>
            <person name="Ruiz-Argueso T."/>
            <person name="Rey L."/>
            <person name="Imperial J."/>
        </authorList>
    </citation>
    <scope>NUCLEOTIDE SEQUENCE [LARGE SCALE GENOMIC DNA]</scope>
    <source>
        <strain evidence="1 2">Lmie10</strain>
    </source>
</reference>
<proteinExistence type="predicted"/>
<accession>A0A5N7MAP0</accession>
<evidence type="ECO:0000313" key="2">
    <source>
        <dbReference type="Proteomes" id="UP000403266"/>
    </source>
</evidence>
<evidence type="ECO:0000313" key="1">
    <source>
        <dbReference type="EMBL" id="MPR23817.1"/>
    </source>
</evidence>
<comment type="caution">
    <text evidence="1">The sequence shown here is derived from an EMBL/GenBank/DDBJ whole genome shotgun (WGS) entry which is preliminary data.</text>
</comment>
<dbReference type="Proteomes" id="UP000403266">
    <property type="component" value="Unassembled WGS sequence"/>
</dbReference>